<evidence type="ECO:0000313" key="3">
    <source>
        <dbReference type="WBParaSite" id="NBR_0001797901-mRNA-1"/>
    </source>
</evidence>
<protein>
    <submittedName>
        <fullName evidence="3">Methyltransferase</fullName>
    </submittedName>
</protein>
<dbReference type="AlphaFoldDB" id="A0A0N4YLI8"/>
<evidence type="ECO:0000313" key="1">
    <source>
        <dbReference type="EMBL" id="VDL81700.1"/>
    </source>
</evidence>
<evidence type="ECO:0000313" key="2">
    <source>
        <dbReference type="Proteomes" id="UP000271162"/>
    </source>
</evidence>
<keyword evidence="2" id="KW-1185">Reference proteome</keyword>
<reference evidence="1 2" key="2">
    <citation type="submission" date="2018-11" db="EMBL/GenBank/DDBJ databases">
        <authorList>
            <consortium name="Pathogen Informatics"/>
        </authorList>
    </citation>
    <scope>NUCLEOTIDE SEQUENCE [LARGE SCALE GENOMIC DNA]</scope>
</reference>
<dbReference type="WBParaSite" id="NBR_0001797901-mRNA-1">
    <property type="protein sequence ID" value="NBR_0001797901-mRNA-1"/>
    <property type="gene ID" value="NBR_0001797901"/>
</dbReference>
<dbReference type="Proteomes" id="UP000271162">
    <property type="component" value="Unassembled WGS sequence"/>
</dbReference>
<sequence length="73" mass="7724">MFDCLHYLTRPVHRLVIALAPDLVDLVTPLVPRGTIALTKSSIAAKIACGEDQDAGALGELASDPQVLSPCVR</sequence>
<accession>A0A0N4YLI8</accession>
<name>A0A0N4YLI8_NIPBR</name>
<proteinExistence type="predicted"/>
<organism evidence="3">
    <name type="scientific">Nippostrongylus brasiliensis</name>
    <name type="common">Rat hookworm</name>
    <dbReference type="NCBI Taxonomy" id="27835"/>
    <lineage>
        <taxon>Eukaryota</taxon>
        <taxon>Metazoa</taxon>
        <taxon>Ecdysozoa</taxon>
        <taxon>Nematoda</taxon>
        <taxon>Chromadorea</taxon>
        <taxon>Rhabditida</taxon>
        <taxon>Rhabditina</taxon>
        <taxon>Rhabditomorpha</taxon>
        <taxon>Strongyloidea</taxon>
        <taxon>Heligmosomidae</taxon>
        <taxon>Nippostrongylus</taxon>
    </lineage>
</organism>
<dbReference type="EMBL" id="UYSL01023100">
    <property type="protein sequence ID" value="VDL81700.1"/>
    <property type="molecule type" value="Genomic_DNA"/>
</dbReference>
<gene>
    <name evidence="1" type="ORF">NBR_LOCUS17980</name>
</gene>
<reference evidence="3" key="1">
    <citation type="submission" date="2017-02" db="UniProtKB">
        <authorList>
            <consortium name="WormBaseParasite"/>
        </authorList>
    </citation>
    <scope>IDENTIFICATION</scope>
</reference>